<dbReference type="GO" id="GO:0016491">
    <property type="term" value="F:oxidoreductase activity"/>
    <property type="evidence" value="ECO:0007669"/>
    <property type="project" value="InterPro"/>
</dbReference>
<keyword evidence="3" id="KW-0732">Signal</keyword>
<dbReference type="GO" id="GO:0046872">
    <property type="term" value="F:metal ion binding"/>
    <property type="evidence" value="ECO:0007669"/>
    <property type="project" value="UniProtKB-KW"/>
</dbReference>
<evidence type="ECO:0000256" key="1">
    <source>
        <dbReference type="ARBA" id="ARBA00022723"/>
    </source>
</evidence>
<dbReference type="OrthoDB" id="6132182at2759"/>
<feature type="domain" description="Tyrosinase copper-binding" evidence="4">
    <location>
        <begin position="94"/>
        <end position="111"/>
    </location>
</feature>
<sequence length="390" mass="43556">MRLRAATFYASIIAAAHAATTPTPEGDAAAVREYNGSCTHPVVRKEWRTLSTPEKHNYIDAVLCLATKPSEIGLGTTRYDDFAYSHMINEKQIHFVSNFLPWHRYFVHVYEKALQDCGYTGSAVYWDWTLDSDEPRDSPVWDIETGFGGDGTGGDPSCIVDGPFAGFQVAYRASGYAPHCLSRQFNGSGPSMLKHAYTPAVVEGIFGIPGYDAFRQRLESYPHGAIHSAIGGDMVPAHSPNDPIFFLHHGQVDRIWTLWQQENPENRTFDYSGVRRQTFPGGPQPGQASLDDLLEMQGMAMDLPVRDLMRSTMVRCSSKDLESFSTFLDVCPRERDLFSTGIFKELLLESGASGWPETACVGLEERTPDSLPTKRRPFVRHAGTWRRHPV</sequence>
<reference evidence="6" key="1">
    <citation type="journal article" date="2021" name="J Fungi (Basel)">
        <title>Genomic and Metabolomic Analyses of the Marine Fungus Emericellopsis cladophorae: Insights into Saltwater Adaptability Mechanisms and Its Biosynthetic Potential.</title>
        <authorList>
            <person name="Goncalves M.F.M."/>
            <person name="Hilario S."/>
            <person name="Van de Peer Y."/>
            <person name="Esteves A.C."/>
            <person name="Alves A."/>
        </authorList>
    </citation>
    <scope>NUCLEOTIDE SEQUENCE</scope>
    <source>
        <strain evidence="6">MUM 19.33</strain>
    </source>
</reference>
<accession>A0A9P9Y2X6</accession>
<evidence type="ECO:0000256" key="3">
    <source>
        <dbReference type="SAM" id="SignalP"/>
    </source>
</evidence>
<dbReference type="PANTHER" id="PTHR11474">
    <property type="entry name" value="TYROSINASE FAMILY MEMBER"/>
    <property type="match status" value="1"/>
</dbReference>
<organism evidence="6 7">
    <name type="scientific">Emericellopsis cladophorae</name>
    <dbReference type="NCBI Taxonomy" id="2686198"/>
    <lineage>
        <taxon>Eukaryota</taxon>
        <taxon>Fungi</taxon>
        <taxon>Dikarya</taxon>
        <taxon>Ascomycota</taxon>
        <taxon>Pezizomycotina</taxon>
        <taxon>Sordariomycetes</taxon>
        <taxon>Hypocreomycetidae</taxon>
        <taxon>Hypocreales</taxon>
        <taxon>Bionectriaceae</taxon>
        <taxon>Emericellopsis</taxon>
    </lineage>
</organism>
<dbReference type="AlphaFoldDB" id="A0A9P9Y2X6"/>
<dbReference type="PANTHER" id="PTHR11474:SF126">
    <property type="entry name" value="TYROSINASE-LIKE PROTEIN TYR-1-RELATED"/>
    <property type="match status" value="1"/>
</dbReference>
<dbReference type="EMBL" id="JAGIXG020000013">
    <property type="protein sequence ID" value="KAI6782517.1"/>
    <property type="molecule type" value="Genomic_DNA"/>
</dbReference>
<keyword evidence="2" id="KW-0186">Copper</keyword>
<dbReference type="PROSITE" id="PS00497">
    <property type="entry name" value="TYROSINASE_1"/>
    <property type="match status" value="1"/>
</dbReference>
<dbReference type="GeneID" id="75827893"/>
<dbReference type="InterPro" id="IPR050316">
    <property type="entry name" value="Tyrosinase/Hemocyanin"/>
</dbReference>
<evidence type="ECO:0000259" key="4">
    <source>
        <dbReference type="PROSITE" id="PS00497"/>
    </source>
</evidence>
<evidence type="ECO:0000313" key="6">
    <source>
        <dbReference type="EMBL" id="KAI6782517.1"/>
    </source>
</evidence>
<evidence type="ECO:0000256" key="2">
    <source>
        <dbReference type="ARBA" id="ARBA00023008"/>
    </source>
</evidence>
<name>A0A9P9Y2X6_9HYPO</name>
<dbReference type="InterPro" id="IPR002227">
    <property type="entry name" value="Tyrosinase_Cu-bd"/>
</dbReference>
<proteinExistence type="predicted"/>
<gene>
    <name evidence="6" type="ORF">J7T54_001374</name>
</gene>
<feature type="domain" description="Tyrosinase copper-binding" evidence="5">
    <location>
        <begin position="242"/>
        <end position="253"/>
    </location>
</feature>
<dbReference type="InterPro" id="IPR008922">
    <property type="entry name" value="Di-copper_centre_dom_sf"/>
</dbReference>
<dbReference type="SUPFAM" id="SSF48056">
    <property type="entry name" value="Di-copper centre-containing domain"/>
    <property type="match status" value="1"/>
</dbReference>
<dbReference type="PRINTS" id="PR00092">
    <property type="entry name" value="TYROSINASE"/>
</dbReference>
<comment type="caution">
    <text evidence="6">The sequence shown here is derived from an EMBL/GenBank/DDBJ whole genome shotgun (WGS) entry which is preliminary data.</text>
</comment>
<keyword evidence="1" id="KW-0479">Metal-binding</keyword>
<feature type="signal peptide" evidence="3">
    <location>
        <begin position="1"/>
        <end position="18"/>
    </location>
</feature>
<dbReference type="Gene3D" id="1.10.1280.10">
    <property type="entry name" value="Di-copper center containing domain from catechol oxidase"/>
    <property type="match status" value="1"/>
</dbReference>
<evidence type="ECO:0000313" key="7">
    <source>
        <dbReference type="Proteomes" id="UP001055219"/>
    </source>
</evidence>
<evidence type="ECO:0000259" key="5">
    <source>
        <dbReference type="PROSITE" id="PS00498"/>
    </source>
</evidence>
<dbReference type="Pfam" id="PF00264">
    <property type="entry name" value="Tyrosinase"/>
    <property type="match status" value="1"/>
</dbReference>
<dbReference type="PROSITE" id="PS00498">
    <property type="entry name" value="TYROSINASE_2"/>
    <property type="match status" value="1"/>
</dbReference>
<dbReference type="Proteomes" id="UP001055219">
    <property type="component" value="Unassembled WGS sequence"/>
</dbReference>
<feature type="chain" id="PRO_5040195879" description="Tyrosinase copper-binding domain-containing protein" evidence="3">
    <location>
        <begin position="19"/>
        <end position="390"/>
    </location>
</feature>
<protein>
    <recommendedName>
        <fullName evidence="4 5">Tyrosinase copper-binding domain-containing protein</fullName>
    </recommendedName>
</protein>
<reference evidence="6" key="2">
    <citation type="submission" date="2022-07" db="EMBL/GenBank/DDBJ databases">
        <authorList>
            <person name="Goncalves M.F.M."/>
            <person name="Hilario S."/>
            <person name="Van De Peer Y."/>
            <person name="Esteves A.C."/>
            <person name="Alves A."/>
        </authorList>
    </citation>
    <scope>NUCLEOTIDE SEQUENCE</scope>
    <source>
        <strain evidence="6">MUM 19.33</strain>
    </source>
</reference>
<dbReference type="RefSeq" id="XP_051363373.1">
    <property type="nucleotide sequence ID" value="XM_051505344.1"/>
</dbReference>
<keyword evidence="7" id="KW-1185">Reference proteome</keyword>